<gene>
    <name evidence="2" type="ORF">DSY95_00115</name>
</gene>
<evidence type="ECO:0008006" key="4">
    <source>
        <dbReference type="Google" id="ProtNLM"/>
    </source>
</evidence>
<dbReference type="NCBIfam" id="TIGR02174">
    <property type="entry name" value="CXXU_selWTH"/>
    <property type="match status" value="1"/>
</dbReference>
<dbReference type="Proteomes" id="UP000287719">
    <property type="component" value="Unassembled WGS sequence"/>
</dbReference>
<name>A0A432H011_9DELT</name>
<dbReference type="Pfam" id="PF10262">
    <property type="entry name" value="Rdx"/>
    <property type="match status" value="1"/>
</dbReference>
<evidence type="ECO:0000313" key="3">
    <source>
        <dbReference type="Proteomes" id="UP000287719"/>
    </source>
</evidence>
<keyword evidence="1" id="KW-0676">Redox-active center</keyword>
<accession>A0A432H011</accession>
<dbReference type="InterPro" id="IPR011893">
    <property type="entry name" value="Selenoprotein_Rdx-typ"/>
</dbReference>
<reference evidence="2 3" key="1">
    <citation type="submission" date="2018-06" db="EMBL/GenBank/DDBJ databases">
        <title>Combined omics and stable isotope probing to characterize newly discovered Mariana Back-Arc vent microbial communities.</title>
        <authorList>
            <person name="Trembath-Reichert E."/>
            <person name="Huber J.A."/>
        </authorList>
    </citation>
    <scope>NUCLEOTIDE SEQUENCE [LARGE SCALE GENOMIC DNA]</scope>
    <source>
        <strain evidence="2">MAG 54</strain>
    </source>
</reference>
<proteinExistence type="predicted"/>
<dbReference type="Gene3D" id="3.40.30.10">
    <property type="entry name" value="Glutaredoxin"/>
    <property type="match status" value="1"/>
</dbReference>
<dbReference type="SUPFAM" id="SSF52833">
    <property type="entry name" value="Thioredoxin-like"/>
    <property type="match status" value="1"/>
</dbReference>
<evidence type="ECO:0000256" key="1">
    <source>
        <dbReference type="ARBA" id="ARBA00023284"/>
    </source>
</evidence>
<dbReference type="InterPro" id="IPR036249">
    <property type="entry name" value="Thioredoxin-like_sf"/>
</dbReference>
<evidence type="ECO:0000313" key="2">
    <source>
        <dbReference type="EMBL" id="RTZ89102.1"/>
    </source>
</evidence>
<dbReference type="EMBL" id="QNZJ01000006">
    <property type="protein sequence ID" value="RTZ89102.1"/>
    <property type="molecule type" value="Genomic_DNA"/>
</dbReference>
<dbReference type="AlphaFoldDB" id="A0A432H011"/>
<comment type="caution">
    <text evidence="2">The sequence shown here is derived from an EMBL/GenBank/DDBJ whole genome shotgun (WGS) entry which is preliminary data.</text>
</comment>
<organism evidence="2 3">
    <name type="scientific">SAR324 cluster bacterium</name>
    <dbReference type="NCBI Taxonomy" id="2024889"/>
    <lineage>
        <taxon>Bacteria</taxon>
        <taxon>Deltaproteobacteria</taxon>
        <taxon>SAR324 cluster</taxon>
    </lineage>
</organism>
<sequence length="56" mass="6014">AVSLAAELKASFGVDSELLSGEKGDFEVVVDGKTVFSKKNLSRFPEPGEVTETLRK</sequence>
<feature type="non-terminal residue" evidence="2">
    <location>
        <position position="1"/>
    </location>
</feature>
<protein>
    <recommendedName>
        <fullName evidence="4">Selenoprotein</fullName>
    </recommendedName>
</protein>